<sequence length="36" mass="4400">NHFKVPSGDCYYAWLDQTGEKKYILKIKWAKWLQLK</sequence>
<dbReference type="AlphaFoldDB" id="X1DC52"/>
<accession>X1DC52</accession>
<organism evidence="1">
    <name type="scientific">marine sediment metagenome</name>
    <dbReference type="NCBI Taxonomy" id="412755"/>
    <lineage>
        <taxon>unclassified sequences</taxon>
        <taxon>metagenomes</taxon>
        <taxon>ecological metagenomes</taxon>
    </lineage>
</organism>
<protein>
    <submittedName>
        <fullName evidence="1">Uncharacterized protein</fullName>
    </submittedName>
</protein>
<comment type="caution">
    <text evidence="1">The sequence shown here is derived from an EMBL/GenBank/DDBJ whole genome shotgun (WGS) entry which is preliminary data.</text>
</comment>
<feature type="non-terminal residue" evidence="1">
    <location>
        <position position="1"/>
    </location>
</feature>
<dbReference type="EMBL" id="BART01020305">
    <property type="protein sequence ID" value="GAH02634.1"/>
    <property type="molecule type" value="Genomic_DNA"/>
</dbReference>
<name>X1DC52_9ZZZZ</name>
<gene>
    <name evidence="1" type="ORF">S01H4_37759</name>
</gene>
<evidence type="ECO:0000313" key="1">
    <source>
        <dbReference type="EMBL" id="GAH02634.1"/>
    </source>
</evidence>
<reference evidence="1" key="1">
    <citation type="journal article" date="2014" name="Front. Microbiol.">
        <title>High frequency of phylogenetically diverse reductive dehalogenase-homologous genes in deep subseafloor sedimentary metagenomes.</title>
        <authorList>
            <person name="Kawai M."/>
            <person name="Futagami T."/>
            <person name="Toyoda A."/>
            <person name="Takaki Y."/>
            <person name="Nishi S."/>
            <person name="Hori S."/>
            <person name="Arai W."/>
            <person name="Tsubouchi T."/>
            <person name="Morono Y."/>
            <person name="Uchiyama I."/>
            <person name="Ito T."/>
            <person name="Fujiyama A."/>
            <person name="Inagaki F."/>
            <person name="Takami H."/>
        </authorList>
    </citation>
    <scope>NUCLEOTIDE SEQUENCE</scope>
    <source>
        <strain evidence="1">Expedition CK06-06</strain>
    </source>
</reference>
<proteinExistence type="predicted"/>